<sequence length="214" mass="25347">MLDEIESSKNIQDLKIDILQGIKYIIQGWNKVTENTIKNCWRHTKLISFWDNHADIDENEEESLEEPLLEELFKNIEDLNFSDSMQVEEYLNIPDENIIYEVSNNNQIISDLIETFRERSDKIEYEDPEKADDSVEREIVKPSEAFKSLDNIHTFLLQQKGVNECIKLVSIIEKFITTRKNDLMTQSKIDKYFNINVDRMEELQSLDDLDDLMF</sequence>
<protein>
    <submittedName>
        <fullName evidence="1">3724_t:CDS:1</fullName>
    </submittedName>
</protein>
<name>A0ACA9M172_9GLOM</name>
<evidence type="ECO:0000313" key="2">
    <source>
        <dbReference type="Proteomes" id="UP000789702"/>
    </source>
</evidence>
<dbReference type="EMBL" id="CAJVPU010006697">
    <property type="protein sequence ID" value="CAG8563822.1"/>
    <property type="molecule type" value="Genomic_DNA"/>
</dbReference>
<gene>
    <name evidence="1" type="ORF">DHETER_LOCUS5762</name>
</gene>
<comment type="caution">
    <text evidence="1">The sequence shown here is derived from an EMBL/GenBank/DDBJ whole genome shotgun (WGS) entry which is preliminary data.</text>
</comment>
<organism evidence="1 2">
    <name type="scientific">Dentiscutata heterogama</name>
    <dbReference type="NCBI Taxonomy" id="1316150"/>
    <lineage>
        <taxon>Eukaryota</taxon>
        <taxon>Fungi</taxon>
        <taxon>Fungi incertae sedis</taxon>
        <taxon>Mucoromycota</taxon>
        <taxon>Glomeromycotina</taxon>
        <taxon>Glomeromycetes</taxon>
        <taxon>Diversisporales</taxon>
        <taxon>Gigasporaceae</taxon>
        <taxon>Dentiscutata</taxon>
    </lineage>
</organism>
<reference evidence="1" key="1">
    <citation type="submission" date="2021-06" db="EMBL/GenBank/DDBJ databases">
        <authorList>
            <person name="Kallberg Y."/>
            <person name="Tangrot J."/>
            <person name="Rosling A."/>
        </authorList>
    </citation>
    <scope>NUCLEOTIDE SEQUENCE</scope>
    <source>
        <strain evidence="1">IL203A</strain>
    </source>
</reference>
<proteinExistence type="predicted"/>
<dbReference type="Proteomes" id="UP000789702">
    <property type="component" value="Unassembled WGS sequence"/>
</dbReference>
<keyword evidence="2" id="KW-1185">Reference proteome</keyword>
<accession>A0ACA9M172</accession>
<evidence type="ECO:0000313" key="1">
    <source>
        <dbReference type="EMBL" id="CAG8563822.1"/>
    </source>
</evidence>